<evidence type="ECO:0000256" key="4">
    <source>
        <dbReference type="ARBA" id="ARBA00023027"/>
    </source>
</evidence>
<comment type="catalytic activity">
    <reaction evidence="7">
        <text>[protein]-dithiol + NADP(+) = [protein]-disulfide + NADPH + H(+)</text>
        <dbReference type="Rhea" id="RHEA:18753"/>
        <dbReference type="Rhea" id="RHEA-COMP:10593"/>
        <dbReference type="Rhea" id="RHEA-COMP:10594"/>
        <dbReference type="ChEBI" id="CHEBI:15378"/>
        <dbReference type="ChEBI" id="CHEBI:29950"/>
        <dbReference type="ChEBI" id="CHEBI:50058"/>
        <dbReference type="ChEBI" id="CHEBI:57783"/>
        <dbReference type="ChEBI" id="CHEBI:58349"/>
        <dbReference type="EC" id="1.8.1.8"/>
    </reaction>
</comment>
<evidence type="ECO:0000256" key="5">
    <source>
        <dbReference type="ARBA" id="ARBA00025782"/>
    </source>
</evidence>
<dbReference type="InterPro" id="IPR012336">
    <property type="entry name" value="Thioredoxin-like_fold"/>
</dbReference>
<keyword evidence="4" id="KW-0520">NAD</keyword>
<keyword evidence="2" id="KW-0677">Repeat</keyword>
<dbReference type="AlphaFoldDB" id="A0A1R2C2J6"/>
<evidence type="ECO:0000256" key="7">
    <source>
        <dbReference type="ARBA" id="ARBA00047804"/>
    </source>
</evidence>
<name>A0A1R2C2J6_9CILI</name>
<dbReference type="EC" id="1.8.1.8" evidence="1"/>
<dbReference type="Gene3D" id="3.40.30.10">
    <property type="entry name" value="Glutaredoxin"/>
    <property type="match status" value="1"/>
</dbReference>
<dbReference type="InterPro" id="IPR052259">
    <property type="entry name" value="Nucleoredoxin-like"/>
</dbReference>
<comment type="similarity">
    <text evidence="5">Belongs to the nucleoredoxin family.</text>
</comment>
<accession>A0A1R2C2J6</accession>
<keyword evidence="3" id="KW-0560">Oxidoreductase</keyword>
<dbReference type="Pfam" id="PF13905">
    <property type="entry name" value="Thioredoxin_8"/>
    <property type="match status" value="1"/>
</dbReference>
<dbReference type="InterPro" id="IPR013766">
    <property type="entry name" value="Thioredoxin_domain"/>
</dbReference>
<evidence type="ECO:0000256" key="3">
    <source>
        <dbReference type="ARBA" id="ARBA00023002"/>
    </source>
</evidence>
<evidence type="ECO:0000256" key="2">
    <source>
        <dbReference type="ARBA" id="ARBA00022737"/>
    </source>
</evidence>
<proteinExistence type="inferred from homology"/>
<dbReference type="PANTHER" id="PTHR13871">
    <property type="entry name" value="THIOREDOXIN"/>
    <property type="match status" value="1"/>
</dbReference>
<dbReference type="PANTHER" id="PTHR13871:SF96">
    <property type="entry name" value="THIOREDOXIN DOMAIN-CONTAINING PROTEIN"/>
    <property type="match status" value="1"/>
</dbReference>
<evidence type="ECO:0000259" key="8">
    <source>
        <dbReference type="PROSITE" id="PS51352"/>
    </source>
</evidence>
<dbReference type="InterPro" id="IPR036249">
    <property type="entry name" value="Thioredoxin-like_sf"/>
</dbReference>
<evidence type="ECO:0000313" key="10">
    <source>
        <dbReference type="Proteomes" id="UP000187209"/>
    </source>
</evidence>
<evidence type="ECO:0000313" key="9">
    <source>
        <dbReference type="EMBL" id="OMJ83200.1"/>
    </source>
</evidence>
<dbReference type="SUPFAM" id="SSF52833">
    <property type="entry name" value="Thioredoxin-like"/>
    <property type="match status" value="1"/>
</dbReference>
<gene>
    <name evidence="9" type="ORF">SteCoe_15915</name>
</gene>
<evidence type="ECO:0000256" key="6">
    <source>
        <dbReference type="ARBA" id="ARBA00047388"/>
    </source>
</evidence>
<dbReference type="Proteomes" id="UP000187209">
    <property type="component" value="Unassembled WGS sequence"/>
</dbReference>
<organism evidence="9 10">
    <name type="scientific">Stentor coeruleus</name>
    <dbReference type="NCBI Taxonomy" id="5963"/>
    <lineage>
        <taxon>Eukaryota</taxon>
        <taxon>Sar</taxon>
        <taxon>Alveolata</taxon>
        <taxon>Ciliophora</taxon>
        <taxon>Postciliodesmatophora</taxon>
        <taxon>Heterotrichea</taxon>
        <taxon>Heterotrichida</taxon>
        <taxon>Stentoridae</taxon>
        <taxon>Stentor</taxon>
    </lineage>
</organism>
<dbReference type="OrthoDB" id="416740at2759"/>
<comment type="caution">
    <text evidence="9">The sequence shown here is derived from an EMBL/GenBank/DDBJ whole genome shotgun (WGS) entry which is preliminary data.</text>
</comment>
<comment type="catalytic activity">
    <reaction evidence="6">
        <text>[protein]-dithiol + NAD(+) = [protein]-disulfide + NADH + H(+)</text>
        <dbReference type="Rhea" id="RHEA:18749"/>
        <dbReference type="Rhea" id="RHEA-COMP:10593"/>
        <dbReference type="Rhea" id="RHEA-COMP:10594"/>
        <dbReference type="ChEBI" id="CHEBI:15378"/>
        <dbReference type="ChEBI" id="CHEBI:29950"/>
        <dbReference type="ChEBI" id="CHEBI:50058"/>
        <dbReference type="ChEBI" id="CHEBI:57540"/>
        <dbReference type="ChEBI" id="CHEBI:57945"/>
        <dbReference type="EC" id="1.8.1.8"/>
    </reaction>
</comment>
<dbReference type="PROSITE" id="PS51352">
    <property type="entry name" value="THIOREDOXIN_2"/>
    <property type="match status" value="1"/>
</dbReference>
<reference evidence="9 10" key="1">
    <citation type="submission" date="2016-11" db="EMBL/GenBank/DDBJ databases">
        <title>The macronuclear genome of Stentor coeruleus: a giant cell with tiny introns.</title>
        <authorList>
            <person name="Slabodnick M."/>
            <person name="Ruby J.G."/>
            <person name="Reiff S.B."/>
            <person name="Swart E.C."/>
            <person name="Gosai S."/>
            <person name="Prabakaran S."/>
            <person name="Witkowska E."/>
            <person name="Larue G.E."/>
            <person name="Fisher S."/>
            <person name="Freeman R.M."/>
            <person name="Gunawardena J."/>
            <person name="Chu W."/>
            <person name="Stover N.A."/>
            <person name="Gregory B.D."/>
            <person name="Nowacki M."/>
            <person name="Derisi J."/>
            <person name="Roy S.W."/>
            <person name="Marshall W.F."/>
            <person name="Sood P."/>
        </authorList>
    </citation>
    <scope>NUCLEOTIDE SEQUENCE [LARGE SCALE GENOMIC DNA]</scope>
    <source>
        <strain evidence="9">WM001</strain>
    </source>
</reference>
<protein>
    <recommendedName>
        <fullName evidence="1">protein-disulfide reductase</fullName>
        <ecNumber evidence="1">1.8.1.8</ecNumber>
    </recommendedName>
</protein>
<keyword evidence="10" id="KW-1185">Reference proteome</keyword>
<dbReference type="EMBL" id="MPUH01000312">
    <property type="protein sequence ID" value="OMJ83200.1"/>
    <property type="molecule type" value="Genomic_DNA"/>
</dbReference>
<feature type="domain" description="Thioredoxin" evidence="8">
    <location>
        <begin position="1"/>
        <end position="143"/>
    </location>
</feature>
<sequence>MQEIFGETLLSHNGPVEICSITSTFKLIYFSAQWCHPCKQFTSQLVLFYNEVNRDQKQVEVIFVSYDKNISHFDDDFATMPWLALPYEDRIRAEIIGNQYGAKVVPMLILIDDQGKMISDNCRADVVLKGPVCLGEWQEIINK</sequence>
<evidence type="ECO:0000256" key="1">
    <source>
        <dbReference type="ARBA" id="ARBA00012612"/>
    </source>
</evidence>
<dbReference type="GO" id="GO:0047134">
    <property type="term" value="F:protein-disulfide reductase [NAD(P)H] activity"/>
    <property type="evidence" value="ECO:0007669"/>
    <property type="project" value="UniProtKB-EC"/>
</dbReference>